<dbReference type="Gene3D" id="3.40.50.720">
    <property type="entry name" value="NAD(P)-binding Rossmann-like Domain"/>
    <property type="match status" value="1"/>
</dbReference>
<dbReference type="PANTHER" id="PTHR43237">
    <property type="entry name" value="NADP-DEPENDENT MALIC ENZYME"/>
    <property type="match status" value="1"/>
</dbReference>
<keyword evidence="9" id="KW-1185">Reference proteome</keyword>
<dbReference type="FunFam" id="3.40.50.10380:FF:000003">
    <property type="entry name" value="NADP-dependent malic enzyme"/>
    <property type="match status" value="1"/>
</dbReference>
<dbReference type="Pfam" id="PF03949">
    <property type="entry name" value="Malic_M"/>
    <property type="match status" value="1"/>
</dbReference>
<dbReference type="EMBL" id="CP003179">
    <property type="protein sequence ID" value="AEW04223.1"/>
    <property type="molecule type" value="Genomic_DNA"/>
</dbReference>
<evidence type="ECO:0000259" key="7">
    <source>
        <dbReference type="SMART" id="SM01274"/>
    </source>
</evidence>
<feature type="domain" description="Malic enzyme N-terminal" evidence="7">
    <location>
        <begin position="99"/>
        <end position="232"/>
    </location>
</feature>
<organism evidence="8 9">
    <name type="scientific">Sulfobacillus acidophilus (strain ATCC 700253 / DSM 10332 / NAL)</name>
    <dbReference type="NCBI Taxonomy" id="679936"/>
    <lineage>
        <taxon>Bacteria</taxon>
        <taxon>Bacillati</taxon>
        <taxon>Bacillota</taxon>
        <taxon>Clostridia</taxon>
        <taxon>Eubacteriales</taxon>
        <taxon>Clostridiales Family XVII. Incertae Sedis</taxon>
        <taxon>Sulfobacillus</taxon>
    </lineage>
</organism>
<evidence type="ECO:0000313" key="8">
    <source>
        <dbReference type="EMBL" id="AEW04223.1"/>
    </source>
</evidence>
<feature type="binding site" evidence="4">
    <location>
        <position position="399"/>
    </location>
    <ligand>
        <name>(S)-malate</name>
        <dbReference type="ChEBI" id="CHEBI:15589"/>
    </ligand>
</feature>
<dbReference type="CDD" id="cd05311">
    <property type="entry name" value="NAD_bind_2_malic_enz"/>
    <property type="match status" value="1"/>
</dbReference>
<evidence type="ECO:0000256" key="4">
    <source>
        <dbReference type="PIRSR" id="PIRSR000106-2"/>
    </source>
</evidence>
<evidence type="ECO:0000256" key="2">
    <source>
        <dbReference type="ARBA" id="ARBA00023002"/>
    </source>
</evidence>
<feature type="active site" description="Proton acceptor" evidence="3">
    <location>
        <position position="175"/>
    </location>
</feature>
<dbReference type="AlphaFoldDB" id="G8U0K1"/>
<feature type="binding site" evidence="5">
    <location>
        <position position="218"/>
    </location>
    <ligand>
        <name>a divalent metal cation</name>
        <dbReference type="ChEBI" id="CHEBI:60240"/>
    </ligand>
</feature>
<gene>
    <name evidence="8" type="ordered locus">Sulac_0716</name>
</gene>
<dbReference type="Gene3D" id="3.40.50.10380">
    <property type="entry name" value="Malic enzyme, N-terminal domain"/>
    <property type="match status" value="1"/>
</dbReference>
<evidence type="ECO:0000256" key="5">
    <source>
        <dbReference type="PIRSR" id="PIRSR000106-3"/>
    </source>
</evidence>
<dbReference type="SMART" id="SM01274">
    <property type="entry name" value="malic"/>
    <property type="match status" value="1"/>
</dbReference>
<feature type="binding site" evidence="5">
    <location>
        <position position="243"/>
    </location>
    <ligand>
        <name>a divalent metal cation</name>
        <dbReference type="ChEBI" id="CHEBI:60240"/>
    </ligand>
</feature>
<dbReference type="HOGENOM" id="CLU_034446_2_1_9"/>
<keyword evidence="5" id="KW-0479">Metal-binding</keyword>
<dbReference type="InterPro" id="IPR012301">
    <property type="entry name" value="Malic_N_dom"/>
</dbReference>
<dbReference type="GO" id="GO:0051287">
    <property type="term" value="F:NAD binding"/>
    <property type="evidence" value="ECO:0007669"/>
    <property type="project" value="InterPro"/>
</dbReference>
<dbReference type="SUPFAM" id="SSF53223">
    <property type="entry name" value="Aminoacid dehydrogenase-like, N-terminal domain"/>
    <property type="match status" value="1"/>
</dbReference>
<dbReference type="InterPro" id="IPR036291">
    <property type="entry name" value="NAD(P)-bd_dom_sf"/>
</dbReference>
<feature type="binding site" evidence="4">
    <location>
        <position position="370"/>
    </location>
    <ligand>
        <name>(S)-malate</name>
        <dbReference type="ChEBI" id="CHEBI:15589"/>
    </ligand>
</feature>
<feature type="active site" description="Proton donor" evidence="3">
    <location>
        <position position="120"/>
    </location>
</feature>
<dbReference type="SUPFAM" id="SSF51735">
    <property type="entry name" value="NAD(P)-binding Rossmann-fold domains"/>
    <property type="match status" value="1"/>
</dbReference>
<reference evidence="9" key="1">
    <citation type="submission" date="2011-12" db="EMBL/GenBank/DDBJ databases">
        <title>The complete genome of chromosome of Sulfobacillus acidophilus DSM 10332.</title>
        <authorList>
            <person name="Lucas S."/>
            <person name="Han J."/>
            <person name="Lapidus A."/>
            <person name="Bruce D."/>
            <person name="Goodwin L."/>
            <person name="Pitluck S."/>
            <person name="Peters L."/>
            <person name="Kyrpides N."/>
            <person name="Mavromatis K."/>
            <person name="Ivanova N."/>
            <person name="Mikhailova N."/>
            <person name="Chertkov O."/>
            <person name="Saunders E."/>
            <person name="Detter J.C."/>
            <person name="Tapia R."/>
            <person name="Han C."/>
            <person name="Land M."/>
            <person name="Hauser L."/>
            <person name="Markowitz V."/>
            <person name="Cheng J.-F."/>
            <person name="Hugenholtz P."/>
            <person name="Woyke T."/>
            <person name="Wu D."/>
            <person name="Pukall R."/>
            <person name="Gehrich-Schroeter G."/>
            <person name="Schneider S."/>
            <person name="Klenk H.-P."/>
            <person name="Eisen J.A."/>
        </authorList>
    </citation>
    <scope>NUCLEOTIDE SEQUENCE [LARGE SCALE GENOMIC DNA]</scope>
    <source>
        <strain evidence="9">ATCC 700253 / DSM 10332 / NAL</strain>
    </source>
</reference>
<name>G8U0K1_SULAD</name>
<sequence>MHTKGEPYSMAKSGIQYVFRLTIRREEIAFGDLLRQVEQQGGDVIGLDLVRSDERVTVRDLTVVLPSADLLEPLVHLFNQLPGVHVDNVSDRTFLTHLGGKIEVTPRVQVKTREDLSHVYTPGVARVVEAIAQDPMKAFQLTIKRNTVAIVTDGSAILGLGNLGAQAALPVMEGKAVLFKTLAGVDAFPICLDTQDVEAIIETVVRIAPSFGGINLEDIAAPRCFEIERRLQERLSIPVFHDDQHGTAVVILAALKNAAKIVKKPWESLRVVIAGVGAAGTATTELLLASGIQDIVGVDRDGALTRDRNYESHPAWARYAAITNPHNRAGSLKQVLAGADVFIGLSAGNLLQAEELKIMARDPIVFAMANPTPEVDPDAAWQYARIVATGRSDYPNQVNNVLCFPGLFRGVLDCRASQITMEMKLAAADALAQVVQPDELAPDYIIPGVFNRRVAGAVAEAVIRAANQSGVARRTPPSVSALMP</sequence>
<reference evidence="8 9" key="2">
    <citation type="journal article" date="2012" name="Stand. Genomic Sci.">
        <title>Complete genome sequence of the moderately thermophilic mineral-sulfide-oxidizing firmicute Sulfobacillus acidophilus type strain (NAL(T)).</title>
        <authorList>
            <person name="Anderson I."/>
            <person name="Chertkov O."/>
            <person name="Chen A."/>
            <person name="Saunders E."/>
            <person name="Lapidus A."/>
            <person name="Nolan M."/>
            <person name="Lucas S."/>
            <person name="Hammon N."/>
            <person name="Deshpande S."/>
            <person name="Cheng J.F."/>
            <person name="Han C."/>
            <person name="Tapia R."/>
            <person name="Goodwin L.A."/>
            <person name="Pitluck S."/>
            <person name="Liolios K."/>
            <person name="Pagani I."/>
            <person name="Ivanova N."/>
            <person name="Mikhailova N."/>
            <person name="Pati A."/>
            <person name="Palaniappan K."/>
            <person name="Land M."/>
            <person name="Pan C."/>
            <person name="Rohde M."/>
            <person name="Pukall R."/>
            <person name="Goker M."/>
            <person name="Detter J.C."/>
            <person name="Woyke T."/>
            <person name="Bristow J."/>
            <person name="Eisen J.A."/>
            <person name="Markowitz V."/>
            <person name="Hugenholtz P."/>
            <person name="Kyrpides N.C."/>
            <person name="Klenk H.P."/>
            <person name="Mavromatis K."/>
        </authorList>
    </citation>
    <scope>NUCLEOTIDE SEQUENCE [LARGE SCALE GENOMIC DNA]</scope>
    <source>
        <strain evidence="9">ATCC 700253 / DSM 10332 / NAL</strain>
    </source>
</reference>
<evidence type="ECO:0000313" key="9">
    <source>
        <dbReference type="Proteomes" id="UP000005439"/>
    </source>
</evidence>
<dbReference type="PATRIC" id="fig|679936.5.peg.766"/>
<comment type="cofactor">
    <cofactor evidence="5">
        <name>Mg(2+)</name>
        <dbReference type="ChEBI" id="CHEBI:18420"/>
    </cofactor>
    <cofactor evidence="5">
        <name>Mn(2+)</name>
        <dbReference type="ChEBI" id="CHEBI:29035"/>
    </cofactor>
    <text evidence="5">Divalent metal cations. Prefers magnesium or manganese.</text>
</comment>
<evidence type="ECO:0000256" key="3">
    <source>
        <dbReference type="PIRSR" id="PIRSR000106-1"/>
    </source>
</evidence>
<evidence type="ECO:0000259" key="6">
    <source>
        <dbReference type="SMART" id="SM00919"/>
    </source>
</evidence>
<dbReference type="Proteomes" id="UP000005439">
    <property type="component" value="Chromosome"/>
</dbReference>
<dbReference type="InterPro" id="IPR037062">
    <property type="entry name" value="Malic_N_dom_sf"/>
</dbReference>
<feature type="domain" description="Malic enzyme NAD-binding" evidence="6">
    <location>
        <begin position="244"/>
        <end position="467"/>
    </location>
</feature>
<dbReference type="PANTHER" id="PTHR43237:SF4">
    <property type="entry name" value="NADP-DEPENDENT MALIC ENZYME"/>
    <property type="match status" value="1"/>
</dbReference>
<proteinExistence type="inferred from homology"/>
<dbReference type="GO" id="GO:0004473">
    <property type="term" value="F:malate dehydrogenase (decarboxylating) (NADP+) activity"/>
    <property type="evidence" value="ECO:0007669"/>
    <property type="project" value="UniProtKB-EC"/>
</dbReference>
<dbReference type="STRING" id="679936.Sulac_0716"/>
<evidence type="ECO:0000256" key="1">
    <source>
        <dbReference type="ARBA" id="ARBA00008785"/>
    </source>
</evidence>
<dbReference type="SMART" id="SM00919">
    <property type="entry name" value="Malic_M"/>
    <property type="match status" value="1"/>
</dbReference>
<dbReference type="GO" id="GO:0046872">
    <property type="term" value="F:metal ion binding"/>
    <property type="evidence" value="ECO:0007669"/>
    <property type="project" value="UniProtKB-KW"/>
</dbReference>
<comment type="similarity">
    <text evidence="1">Belongs to the malic enzymes family.</text>
</comment>
<feature type="binding site" evidence="5">
    <location>
        <position position="217"/>
    </location>
    <ligand>
        <name>a divalent metal cation</name>
        <dbReference type="ChEBI" id="CHEBI:60240"/>
    </ligand>
</feature>
<dbReference type="KEGG" id="sap:Sulac_0716"/>
<dbReference type="InterPro" id="IPR045213">
    <property type="entry name" value="Malic_NAD-bd_bact_type"/>
</dbReference>
<dbReference type="InterPro" id="IPR046346">
    <property type="entry name" value="Aminoacid_DH-like_N_sf"/>
</dbReference>
<protein>
    <submittedName>
        <fullName evidence="8">Malate dehydrogenase (Oxaloacetate-decarboxylating) (NADP(+))</fullName>
        <ecNumber evidence="8">1.1.1.40</ecNumber>
    </submittedName>
</protein>
<accession>G8U0K1</accession>
<dbReference type="Pfam" id="PF00390">
    <property type="entry name" value="malic"/>
    <property type="match status" value="1"/>
</dbReference>
<keyword evidence="2 8" id="KW-0560">Oxidoreductase</keyword>
<dbReference type="PIRSF" id="PIRSF000106">
    <property type="entry name" value="ME"/>
    <property type="match status" value="1"/>
</dbReference>
<dbReference type="InterPro" id="IPR051674">
    <property type="entry name" value="Malate_Decarboxylase"/>
</dbReference>
<dbReference type="EC" id="1.1.1.40" evidence="8"/>
<dbReference type="InterPro" id="IPR012302">
    <property type="entry name" value="Malic_NAD-bd"/>
</dbReference>
<dbReference type="InterPro" id="IPR001891">
    <property type="entry name" value="Malic_OxRdtase"/>
</dbReference>